<dbReference type="SUPFAM" id="SSF56925">
    <property type="entry name" value="OMPA-like"/>
    <property type="match status" value="1"/>
</dbReference>
<dbReference type="KEGG" id="alkq:M9189_02450"/>
<organism evidence="3 4">
    <name type="scientific">Xiashengella succiniciproducens</name>
    <dbReference type="NCBI Taxonomy" id="2949635"/>
    <lineage>
        <taxon>Bacteria</taxon>
        <taxon>Pseudomonadati</taxon>
        <taxon>Bacteroidota</taxon>
        <taxon>Bacteroidia</taxon>
        <taxon>Marinilabiliales</taxon>
        <taxon>Marinilabiliaceae</taxon>
        <taxon>Xiashengella</taxon>
    </lineage>
</organism>
<proteinExistence type="predicted"/>
<feature type="signal peptide" evidence="1">
    <location>
        <begin position="1"/>
        <end position="23"/>
    </location>
</feature>
<name>A0A9J6ZQK4_9BACT</name>
<accession>A0A9J6ZQK4</accession>
<dbReference type="EMBL" id="CP098400">
    <property type="protein sequence ID" value="URW80220.1"/>
    <property type="molecule type" value="Genomic_DNA"/>
</dbReference>
<protein>
    <submittedName>
        <fullName evidence="3">Porin family protein</fullName>
    </submittedName>
</protein>
<feature type="domain" description="DUF6089" evidence="2">
    <location>
        <begin position="11"/>
        <end position="230"/>
    </location>
</feature>
<dbReference type="Pfam" id="PF19573">
    <property type="entry name" value="DUF6089"/>
    <property type="match status" value="1"/>
</dbReference>
<keyword evidence="1" id="KW-0732">Signal</keyword>
<dbReference type="AlphaFoldDB" id="A0A9J6ZQK4"/>
<reference evidence="3" key="1">
    <citation type="submission" date="2022-05" db="EMBL/GenBank/DDBJ databases">
        <authorList>
            <person name="Sun X."/>
        </authorList>
    </citation>
    <scope>NUCLEOTIDE SEQUENCE</scope>
    <source>
        <strain evidence="3">Ai-910</strain>
    </source>
</reference>
<keyword evidence="4" id="KW-1185">Reference proteome</keyword>
<dbReference type="RefSeq" id="WP_250724359.1">
    <property type="nucleotide sequence ID" value="NZ_CP098400.1"/>
</dbReference>
<evidence type="ECO:0000313" key="4">
    <source>
        <dbReference type="Proteomes" id="UP001056426"/>
    </source>
</evidence>
<dbReference type="Proteomes" id="UP001056426">
    <property type="component" value="Chromosome"/>
</dbReference>
<sequence>MSKLKSLLALAVLVLLPASTLNSQWKVEAGPYIGISWYNGDLNPSKQFYNIHPAFGGLLRYVFNDRLALRGNVLIAGVSGEYPAKDVYLPENNPDNYSFKRDLLDIAMLFEINLFSFDNPSLKKSAFTPYMAFGVGSVFYERYTEDNGSHNEKPSFVLSLPFGAGVKWKAGDRLNLGAEWTLRKIFADDLDVVGFDNSIDGSNPIGFSNTTITHNNDWCSVFGVYATFTILGRRDKCRDGF</sequence>
<dbReference type="Gene3D" id="2.40.160.20">
    <property type="match status" value="1"/>
</dbReference>
<reference evidence="3" key="2">
    <citation type="submission" date="2022-06" db="EMBL/GenBank/DDBJ databases">
        <title>Xiashengella guii gen. nov. sp. nov., a bacterium isolated form anaerobic digestion tank.</title>
        <authorList>
            <person name="Huang H."/>
        </authorList>
    </citation>
    <scope>NUCLEOTIDE SEQUENCE</scope>
    <source>
        <strain evidence="3">Ai-910</strain>
    </source>
</reference>
<feature type="chain" id="PRO_5039945782" evidence="1">
    <location>
        <begin position="24"/>
        <end position="241"/>
    </location>
</feature>
<evidence type="ECO:0000313" key="3">
    <source>
        <dbReference type="EMBL" id="URW80220.1"/>
    </source>
</evidence>
<dbReference type="InterPro" id="IPR045743">
    <property type="entry name" value="DUF6089"/>
</dbReference>
<evidence type="ECO:0000259" key="2">
    <source>
        <dbReference type="Pfam" id="PF19573"/>
    </source>
</evidence>
<evidence type="ECO:0000256" key="1">
    <source>
        <dbReference type="SAM" id="SignalP"/>
    </source>
</evidence>
<gene>
    <name evidence="3" type="ORF">M9189_02450</name>
</gene>
<dbReference type="InterPro" id="IPR011250">
    <property type="entry name" value="OMP/PagP_B-barrel"/>
</dbReference>